<evidence type="ECO:0000313" key="3">
    <source>
        <dbReference type="Proteomes" id="UP000256601"/>
    </source>
</evidence>
<accession>A0A371C738</accession>
<name>A0A371C738_YARLL</name>
<gene>
    <name evidence="2" type="ORF">B0I71DRAFT_131448</name>
</gene>
<dbReference type="AlphaFoldDB" id="A0A371C738"/>
<organism evidence="2 3">
    <name type="scientific">Yarrowia lipolytica</name>
    <name type="common">Candida lipolytica</name>
    <dbReference type="NCBI Taxonomy" id="4952"/>
    <lineage>
        <taxon>Eukaryota</taxon>
        <taxon>Fungi</taxon>
        <taxon>Dikarya</taxon>
        <taxon>Ascomycota</taxon>
        <taxon>Saccharomycotina</taxon>
        <taxon>Dipodascomycetes</taxon>
        <taxon>Dipodascales</taxon>
        <taxon>Dipodascales incertae sedis</taxon>
        <taxon>Yarrowia</taxon>
    </lineage>
</organism>
<evidence type="ECO:0000313" key="2">
    <source>
        <dbReference type="EMBL" id="RDW26127.1"/>
    </source>
</evidence>
<keyword evidence="1" id="KW-0812">Transmembrane</keyword>
<dbReference type="EMBL" id="KZ858986">
    <property type="protein sequence ID" value="RDW26127.1"/>
    <property type="molecule type" value="Genomic_DNA"/>
</dbReference>
<dbReference type="Proteomes" id="UP000256601">
    <property type="component" value="Unassembled WGS sequence"/>
</dbReference>
<protein>
    <submittedName>
        <fullName evidence="2">Uncharacterized protein</fullName>
    </submittedName>
</protein>
<reference evidence="2 3" key="1">
    <citation type="submission" date="2018-07" db="EMBL/GenBank/DDBJ databases">
        <title>Draft Genome Assemblies for Five Robust Yarrowia lipolytica Strains Exhibiting High Lipid Production and Pentose Sugar Utilization and Sugar Alcohol Secretion from Undetoxified Lignocellulosic Biomass Hydrolysates.</title>
        <authorList>
            <consortium name="DOE Joint Genome Institute"/>
            <person name="Walker C."/>
            <person name="Ryu S."/>
            <person name="Na H."/>
            <person name="Zane M."/>
            <person name="LaButti K."/>
            <person name="Lipzen A."/>
            <person name="Haridas S."/>
            <person name="Barry K."/>
            <person name="Grigoriev I.V."/>
            <person name="Quarterman J."/>
            <person name="Slininger P."/>
            <person name="Dien B."/>
            <person name="Trinh C.T."/>
        </authorList>
    </citation>
    <scope>NUCLEOTIDE SEQUENCE [LARGE SCALE GENOMIC DNA]</scope>
    <source>
        <strain evidence="2 3">YB392</strain>
    </source>
</reference>
<evidence type="ECO:0000256" key="1">
    <source>
        <dbReference type="SAM" id="Phobius"/>
    </source>
</evidence>
<keyword evidence="1" id="KW-0472">Membrane</keyword>
<proteinExistence type="predicted"/>
<keyword evidence="1" id="KW-1133">Transmembrane helix</keyword>
<feature type="transmembrane region" description="Helical" evidence="1">
    <location>
        <begin position="79"/>
        <end position="108"/>
    </location>
</feature>
<sequence>MMICFLRSPPNLIACLYLQIHTCYSKAADTVKCQNVKSYVYCSSAYTLCLWSLSNEWGSVRVFFLFSCFLFRRGFSSEFFVGVFYLLSVEVFFFLFLFFAVFLSFFFFHMQIRRH</sequence>